<dbReference type="GO" id="GO:0005829">
    <property type="term" value="C:cytosol"/>
    <property type="evidence" value="ECO:0007669"/>
    <property type="project" value="TreeGrafter"/>
</dbReference>
<keyword evidence="3" id="KW-1185">Reference proteome</keyword>
<dbReference type="SUPFAM" id="SSF54909">
    <property type="entry name" value="Dimeric alpha+beta barrel"/>
    <property type="match status" value="1"/>
</dbReference>
<keyword evidence="2" id="KW-0503">Monooxygenase</keyword>
<dbReference type="PANTHER" id="PTHR33336:SF1">
    <property type="entry name" value="(4S)-4-HYDROXY-5-PHOSPHONOOXYPENTANE-2,3-DIONE ISOMERASE"/>
    <property type="match status" value="1"/>
</dbReference>
<dbReference type="PANTHER" id="PTHR33336">
    <property type="entry name" value="QUINOL MONOOXYGENASE YGIN-RELATED"/>
    <property type="match status" value="1"/>
</dbReference>
<protein>
    <submittedName>
        <fullName evidence="2">Antibiotic biosynthesis monooxygenase</fullName>
    </submittedName>
</protein>
<dbReference type="PROSITE" id="PS51725">
    <property type="entry name" value="ABM"/>
    <property type="match status" value="1"/>
</dbReference>
<gene>
    <name evidence="2" type="ORF">ADN01_06560</name>
</gene>
<keyword evidence="2" id="KW-0560">Oxidoreductase</keyword>
<dbReference type="GO" id="GO:0004497">
    <property type="term" value="F:monooxygenase activity"/>
    <property type="evidence" value="ECO:0007669"/>
    <property type="project" value="UniProtKB-KW"/>
</dbReference>
<evidence type="ECO:0000313" key="3">
    <source>
        <dbReference type="Proteomes" id="UP000050501"/>
    </source>
</evidence>
<dbReference type="OrthoDB" id="9812754at2"/>
<dbReference type="Pfam" id="PF03992">
    <property type="entry name" value="ABM"/>
    <property type="match status" value="1"/>
</dbReference>
<name>A0A0P6XYP7_9CHLR</name>
<dbReference type="RefSeq" id="WP_062418511.1">
    <property type="nucleotide sequence ID" value="NZ_DF967974.1"/>
</dbReference>
<evidence type="ECO:0000313" key="2">
    <source>
        <dbReference type="EMBL" id="KPL85032.1"/>
    </source>
</evidence>
<feature type="domain" description="ABM" evidence="1">
    <location>
        <begin position="2"/>
        <end position="90"/>
    </location>
</feature>
<reference evidence="2 3" key="1">
    <citation type="submission" date="2015-07" db="EMBL/GenBank/DDBJ databases">
        <title>Genome sequence of Levilinea saccharolytica DSM 16555.</title>
        <authorList>
            <person name="Hemp J."/>
            <person name="Ward L.M."/>
            <person name="Pace L.A."/>
            <person name="Fischer W.W."/>
        </authorList>
    </citation>
    <scope>NUCLEOTIDE SEQUENCE [LARGE SCALE GENOMIC DNA]</scope>
    <source>
        <strain evidence="2 3">KIBI-1</strain>
    </source>
</reference>
<dbReference type="STRING" id="229921.ADN01_06560"/>
<proteinExistence type="predicted"/>
<dbReference type="Gene3D" id="3.30.70.100">
    <property type="match status" value="1"/>
</dbReference>
<evidence type="ECO:0000259" key="1">
    <source>
        <dbReference type="PROSITE" id="PS51725"/>
    </source>
</evidence>
<dbReference type="InterPro" id="IPR050744">
    <property type="entry name" value="AI-2_Isomerase_LsrG"/>
</dbReference>
<dbReference type="EMBL" id="LGCM01000027">
    <property type="protein sequence ID" value="KPL85032.1"/>
    <property type="molecule type" value="Genomic_DNA"/>
</dbReference>
<dbReference type="AlphaFoldDB" id="A0A0P6XYP7"/>
<comment type="caution">
    <text evidence="2">The sequence shown here is derived from an EMBL/GenBank/DDBJ whole genome shotgun (WGS) entry which is preliminary data.</text>
</comment>
<dbReference type="Proteomes" id="UP000050501">
    <property type="component" value="Unassembled WGS sequence"/>
</dbReference>
<accession>A0A0P6XYP7</accession>
<organism evidence="2 3">
    <name type="scientific">Levilinea saccharolytica</name>
    <dbReference type="NCBI Taxonomy" id="229921"/>
    <lineage>
        <taxon>Bacteria</taxon>
        <taxon>Bacillati</taxon>
        <taxon>Chloroflexota</taxon>
        <taxon>Anaerolineae</taxon>
        <taxon>Anaerolineales</taxon>
        <taxon>Anaerolineaceae</taxon>
        <taxon>Levilinea</taxon>
    </lineage>
</organism>
<dbReference type="InterPro" id="IPR011008">
    <property type="entry name" value="Dimeric_a/b-barrel"/>
</dbReference>
<sequence length="107" mass="12291">MHIVLVNIRVKVERIEDFVAASAENARNSRKEAGIVRFDLIQQKDDPANFVLLEVYRTPGDQALHRETAHYLTWRDAVDSMMDGPRKGLTYRSLNTPDEAWGYGMEI</sequence>
<dbReference type="InterPro" id="IPR007138">
    <property type="entry name" value="ABM_dom"/>
</dbReference>